<evidence type="ECO:0000313" key="2">
    <source>
        <dbReference type="EnsemblMetazoa" id="GPPI044392-PA"/>
    </source>
</evidence>
<accession>A0A1B0BYN6</accession>
<proteinExistence type="predicted"/>
<sequence>MAYLVLLSEPFHSEHKALDRKTLTGAVEFNVPAIEIYVPPSGVFIAGPLLSCLLIVLFPPNWNRWNTGSNRVARDSSTVYEAWAGLKLGFIPDPRRSDRTAITVWRNPLLLPPCPTDPRRSDRTAITVWRNPFILPPCPTDPSRSDRTAITVWRTPLYIAALPNRSKPERQNCDNSLANPPYYCHPAQQIHAGATEL</sequence>
<reference evidence="3" key="1">
    <citation type="submission" date="2015-01" db="EMBL/GenBank/DDBJ databases">
        <authorList>
            <person name="Aksoy S."/>
            <person name="Warren W."/>
            <person name="Wilson R.K."/>
        </authorList>
    </citation>
    <scope>NUCLEOTIDE SEQUENCE [LARGE SCALE GENOMIC DNA]</scope>
    <source>
        <strain evidence="3">IAEA</strain>
    </source>
</reference>
<dbReference type="VEuPathDB" id="VectorBase:GPPI044392"/>
<dbReference type="EMBL" id="JXJN01022737">
    <property type="status" value="NOT_ANNOTATED_CDS"/>
    <property type="molecule type" value="Genomic_DNA"/>
</dbReference>
<dbReference type="AlphaFoldDB" id="A0A1B0BYN6"/>
<keyword evidence="1" id="KW-0472">Membrane</keyword>
<dbReference type="EMBL" id="JXJN01022738">
    <property type="status" value="NOT_ANNOTATED_CDS"/>
    <property type="molecule type" value="Genomic_DNA"/>
</dbReference>
<dbReference type="Proteomes" id="UP000092460">
    <property type="component" value="Unassembled WGS sequence"/>
</dbReference>
<name>A0A1B0BYN6_9MUSC</name>
<evidence type="ECO:0000256" key="1">
    <source>
        <dbReference type="SAM" id="Phobius"/>
    </source>
</evidence>
<keyword evidence="1" id="KW-1133">Transmembrane helix</keyword>
<feature type="transmembrane region" description="Helical" evidence="1">
    <location>
        <begin position="36"/>
        <end position="58"/>
    </location>
</feature>
<organism evidence="2 3">
    <name type="scientific">Glossina palpalis gambiensis</name>
    <dbReference type="NCBI Taxonomy" id="67801"/>
    <lineage>
        <taxon>Eukaryota</taxon>
        <taxon>Metazoa</taxon>
        <taxon>Ecdysozoa</taxon>
        <taxon>Arthropoda</taxon>
        <taxon>Hexapoda</taxon>
        <taxon>Insecta</taxon>
        <taxon>Pterygota</taxon>
        <taxon>Neoptera</taxon>
        <taxon>Endopterygota</taxon>
        <taxon>Diptera</taxon>
        <taxon>Brachycera</taxon>
        <taxon>Muscomorpha</taxon>
        <taxon>Hippoboscoidea</taxon>
        <taxon>Glossinidae</taxon>
        <taxon>Glossina</taxon>
    </lineage>
</organism>
<protein>
    <submittedName>
        <fullName evidence="2">Uncharacterized protein</fullName>
    </submittedName>
</protein>
<reference evidence="2" key="2">
    <citation type="submission" date="2020-05" db="UniProtKB">
        <authorList>
            <consortium name="EnsemblMetazoa"/>
        </authorList>
    </citation>
    <scope>IDENTIFICATION</scope>
    <source>
        <strain evidence="2">IAEA</strain>
    </source>
</reference>
<dbReference type="EnsemblMetazoa" id="GPPI044392-RA">
    <property type="protein sequence ID" value="GPPI044392-PA"/>
    <property type="gene ID" value="GPPI044392"/>
</dbReference>
<keyword evidence="1" id="KW-0812">Transmembrane</keyword>
<keyword evidence="3" id="KW-1185">Reference proteome</keyword>
<evidence type="ECO:0000313" key="3">
    <source>
        <dbReference type="Proteomes" id="UP000092460"/>
    </source>
</evidence>